<dbReference type="Proteomes" id="UP000095651">
    <property type="component" value="Unassembled WGS sequence"/>
</dbReference>
<evidence type="ECO:0008006" key="4">
    <source>
        <dbReference type="Google" id="ProtNLM"/>
    </source>
</evidence>
<dbReference type="RefSeq" id="WP_081034322.1">
    <property type="nucleotide sequence ID" value="NZ_CABIXC010000013.1"/>
</dbReference>
<sequence>MDRINSNAVYEIAKANEGLAKRIEELEERLKPNSRPSPTDPENSIRCGHCNSDVPIDEDYKYCTYCGQKL</sequence>
<name>A0A174IDN9_9FIRM</name>
<proteinExistence type="predicted"/>
<evidence type="ECO:0000313" key="3">
    <source>
        <dbReference type="Proteomes" id="UP000095651"/>
    </source>
</evidence>
<gene>
    <name evidence="2" type="ORF">ERS852407_04173</name>
</gene>
<feature type="region of interest" description="Disordered" evidence="1">
    <location>
        <begin position="27"/>
        <end position="46"/>
    </location>
</feature>
<organism evidence="2 3">
    <name type="scientific">Hungatella hathewayi</name>
    <dbReference type="NCBI Taxonomy" id="154046"/>
    <lineage>
        <taxon>Bacteria</taxon>
        <taxon>Bacillati</taxon>
        <taxon>Bacillota</taxon>
        <taxon>Clostridia</taxon>
        <taxon>Lachnospirales</taxon>
        <taxon>Lachnospiraceae</taxon>
        <taxon>Hungatella</taxon>
    </lineage>
</organism>
<protein>
    <recommendedName>
        <fullName evidence="4">Zinc ribbon domain-containing protein</fullName>
    </recommendedName>
</protein>
<reference evidence="2 3" key="1">
    <citation type="submission" date="2015-09" db="EMBL/GenBank/DDBJ databases">
        <authorList>
            <consortium name="Pathogen Informatics"/>
        </authorList>
    </citation>
    <scope>NUCLEOTIDE SEQUENCE [LARGE SCALE GENOMIC DNA]</scope>
    <source>
        <strain evidence="2 3">2789STDY5608850</strain>
    </source>
</reference>
<evidence type="ECO:0000256" key="1">
    <source>
        <dbReference type="SAM" id="MobiDB-lite"/>
    </source>
</evidence>
<evidence type="ECO:0000313" key="2">
    <source>
        <dbReference type="EMBL" id="CUO85304.1"/>
    </source>
</evidence>
<dbReference type="AlphaFoldDB" id="A0A174IDN9"/>
<accession>A0A174IDN9</accession>
<dbReference type="EMBL" id="CYZE01000013">
    <property type="protein sequence ID" value="CUO85304.1"/>
    <property type="molecule type" value="Genomic_DNA"/>
</dbReference>